<dbReference type="InterPro" id="IPR013424">
    <property type="entry name" value="Ice-binding_C"/>
</dbReference>
<protein>
    <submittedName>
        <fullName evidence="4">PEP-CTERM sorting domain-containing protein</fullName>
    </submittedName>
</protein>
<feature type="signal peptide" evidence="2">
    <location>
        <begin position="1"/>
        <end position="28"/>
    </location>
</feature>
<dbReference type="Pfam" id="PF07589">
    <property type="entry name" value="PEP-CTERM"/>
    <property type="match status" value="1"/>
</dbReference>
<feature type="compositionally biased region" description="Pro residues" evidence="1">
    <location>
        <begin position="32"/>
        <end position="43"/>
    </location>
</feature>
<gene>
    <name evidence="4" type="ORF">GTP46_25100</name>
</gene>
<keyword evidence="5" id="KW-1185">Reference proteome</keyword>
<evidence type="ECO:0000259" key="3">
    <source>
        <dbReference type="Pfam" id="PF07589"/>
    </source>
</evidence>
<dbReference type="AlphaFoldDB" id="A0A6L8KMT4"/>
<sequence length="183" mass="19711">MEVTIMHTSLAGRMLLCGATLLASTALAEPAPCLPQHPSPPTQQPEQKPPQQQQRWYNPCHLEDAEKAGENENDGEHRKTAQELLDEIEMLSKLGLTQDEPQLLWIAPSAHGEDEAGAPGTASHFGQIHYARPLDLADSGDTHFEGEIPAVPEPASAALLLAGLGVLAAAATRQRRRHDNSKA</sequence>
<dbReference type="EMBL" id="WWCN01000020">
    <property type="protein sequence ID" value="MYM25911.1"/>
    <property type="molecule type" value="Genomic_DNA"/>
</dbReference>
<evidence type="ECO:0000313" key="4">
    <source>
        <dbReference type="EMBL" id="MYM25911.1"/>
    </source>
</evidence>
<accession>A0A6L8KMT4</accession>
<feature type="compositionally biased region" description="Basic and acidic residues" evidence="1">
    <location>
        <begin position="61"/>
        <end position="81"/>
    </location>
</feature>
<reference evidence="4 5" key="1">
    <citation type="submission" date="2019-12" db="EMBL/GenBank/DDBJ databases">
        <title>Novel species isolated from a subtropical stream in China.</title>
        <authorList>
            <person name="Lu H."/>
        </authorList>
    </citation>
    <scope>NUCLEOTIDE SEQUENCE [LARGE SCALE GENOMIC DNA]</scope>
    <source>
        <strain evidence="4 5">FT135W</strain>
    </source>
</reference>
<dbReference type="Proteomes" id="UP000479335">
    <property type="component" value="Unassembled WGS sequence"/>
</dbReference>
<organism evidence="4 5">
    <name type="scientific">Duganella flavida</name>
    <dbReference type="NCBI Taxonomy" id="2692175"/>
    <lineage>
        <taxon>Bacteria</taxon>
        <taxon>Pseudomonadati</taxon>
        <taxon>Pseudomonadota</taxon>
        <taxon>Betaproteobacteria</taxon>
        <taxon>Burkholderiales</taxon>
        <taxon>Oxalobacteraceae</taxon>
        <taxon>Telluria group</taxon>
        <taxon>Duganella</taxon>
    </lineage>
</organism>
<feature type="region of interest" description="Disordered" evidence="1">
    <location>
        <begin position="32"/>
        <end position="83"/>
    </location>
</feature>
<comment type="caution">
    <text evidence="4">The sequence shown here is derived from an EMBL/GenBank/DDBJ whole genome shotgun (WGS) entry which is preliminary data.</text>
</comment>
<proteinExistence type="predicted"/>
<dbReference type="NCBIfam" id="TIGR02595">
    <property type="entry name" value="PEP_CTERM"/>
    <property type="match status" value="1"/>
</dbReference>
<feature type="chain" id="PRO_5026996965" evidence="2">
    <location>
        <begin position="29"/>
        <end position="183"/>
    </location>
</feature>
<keyword evidence="2" id="KW-0732">Signal</keyword>
<feature type="domain" description="Ice-binding protein C-terminal" evidence="3">
    <location>
        <begin position="150"/>
        <end position="176"/>
    </location>
</feature>
<evidence type="ECO:0000256" key="1">
    <source>
        <dbReference type="SAM" id="MobiDB-lite"/>
    </source>
</evidence>
<evidence type="ECO:0000313" key="5">
    <source>
        <dbReference type="Proteomes" id="UP000479335"/>
    </source>
</evidence>
<evidence type="ECO:0000256" key="2">
    <source>
        <dbReference type="SAM" id="SignalP"/>
    </source>
</evidence>
<feature type="compositionally biased region" description="Low complexity" evidence="1">
    <location>
        <begin position="44"/>
        <end position="54"/>
    </location>
</feature>
<name>A0A6L8KMT4_9BURK</name>